<accession>R7SDL6</accession>
<name>R7SDL6_CONPW</name>
<feature type="transmembrane region" description="Helical" evidence="1">
    <location>
        <begin position="67"/>
        <end position="93"/>
    </location>
</feature>
<dbReference type="InterPro" id="IPR045340">
    <property type="entry name" value="DUF6533"/>
</dbReference>
<dbReference type="Proteomes" id="UP000053558">
    <property type="component" value="Unassembled WGS sequence"/>
</dbReference>
<proteinExistence type="predicted"/>
<feature type="transmembrane region" description="Helical" evidence="1">
    <location>
        <begin position="21"/>
        <end position="47"/>
    </location>
</feature>
<organism evidence="3 4">
    <name type="scientific">Coniophora puteana (strain RWD-64-598)</name>
    <name type="common">Brown rot fungus</name>
    <dbReference type="NCBI Taxonomy" id="741705"/>
    <lineage>
        <taxon>Eukaryota</taxon>
        <taxon>Fungi</taxon>
        <taxon>Dikarya</taxon>
        <taxon>Basidiomycota</taxon>
        <taxon>Agaricomycotina</taxon>
        <taxon>Agaricomycetes</taxon>
        <taxon>Agaricomycetidae</taxon>
        <taxon>Boletales</taxon>
        <taxon>Coniophorineae</taxon>
        <taxon>Coniophoraceae</taxon>
        <taxon>Coniophora</taxon>
    </lineage>
</organism>
<gene>
    <name evidence="3" type="ORF">CONPUDRAFT_78210</name>
</gene>
<feature type="transmembrane region" description="Helical" evidence="1">
    <location>
        <begin position="166"/>
        <end position="187"/>
    </location>
</feature>
<dbReference type="GeneID" id="19209721"/>
<feature type="transmembrane region" description="Helical" evidence="1">
    <location>
        <begin position="113"/>
        <end position="136"/>
    </location>
</feature>
<feature type="transmembrane region" description="Helical" evidence="1">
    <location>
        <begin position="214"/>
        <end position="235"/>
    </location>
</feature>
<dbReference type="Pfam" id="PF20151">
    <property type="entry name" value="DUF6533"/>
    <property type="match status" value="1"/>
</dbReference>
<keyword evidence="1" id="KW-0812">Transmembrane</keyword>
<dbReference type="EMBL" id="JH711593">
    <property type="protein sequence ID" value="EIW74246.1"/>
    <property type="molecule type" value="Genomic_DNA"/>
</dbReference>
<protein>
    <recommendedName>
        <fullName evidence="2">DUF6533 domain-containing protein</fullName>
    </recommendedName>
</protein>
<feature type="transmembrane region" description="Helical" evidence="1">
    <location>
        <begin position="247"/>
        <end position="265"/>
    </location>
</feature>
<keyword evidence="1" id="KW-0472">Membrane</keyword>
<evidence type="ECO:0000259" key="2">
    <source>
        <dbReference type="Pfam" id="PF20151"/>
    </source>
</evidence>
<evidence type="ECO:0000256" key="1">
    <source>
        <dbReference type="SAM" id="Phobius"/>
    </source>
</evidence>
<dbReference type="AlphaFoldDB" id="R7SDL6"/>
<evidence type="ECO:0000313" key="3">
    <source>
        <dbReference type="EMBL" id="EIW74246.1"/>
    </source>
</evidence>
<reference evidence="4" key="1">
    <citation type="journal article" date="2012" name="Science">
        <title>The Paleozoic origin of enzymatic lignin decomposition reconstructed from 31 fungal genomes.</title>
        <authorList>
            <person name="Floudas D."/>
            <person name="Binder M."/>
            <person name="Riley R."/>
            <person name="Barry K."/>
            <person name="Blanchette R.A."/>
            <person name="Henrissat B."/>
            <person name="Martinez A.T."/>
            <person name="Otillar R."/>
            <person name="Spatafora J.W."/>
            <person name="Yadav J.S."/>
            <person name="Aerts A."/>
            <person name="Benoit I."/>
            <person name="Boyd A."/>
            <person name="Carlson A."/>
            <person name="Copeland A."/>
            <person name="Coutinho P.M."/>
            <person name="de Vries R.P."/>
            <person name="Ferreira P."/>
            <person name="Findley K."/>
            <person name="Foster B."/>
            <person name="Gaskell J."/>
            <person name="Glotzer D."/>
            <person name="Gorecki P."/>
            <person name="Heitman J."/>
            <person name="Hesse C."/>
            <person name="Hori C."/>
            <person name="Igarashi K."/>
            <person name="Jurgens J.A."/>
            <person name="Kallen N."/>
            <person name="Kersten P."/>
            <person name="Kohler A."/>
            <person name="Kuees U."/>
            <person name="Kumar T.K.A."/>
            <person name="Kuo A."/>
            <person name="LaButti K."/>
            <person name="Larrondo L.F."/>
            <person name="Lindquist E."/>
            <person name="Ling A."/>
            <person name="Lombard V."/>
            <person name="Lucas S."/>
            <person name="Lundell T."/>
            <person name="Martin R."/>
            <person name="McLaughlin D.J."/>
            <person name="Morgenstern I."/>
            <person name="Morin E."/>
            <person name="Murat C."/>
            <person name="Nagy L.G."/>
            <person name="Nolan M."/>
            <person name="Ohm R.A."/>
            <person name="Patyshakuliyeva A."/>
            <person name="Rokas A."/>
            <person name="Ruiz-Duenas F.J."/>
            <person name="Sabat G."/>
            <person name="Salamov A."/>
            <person name="Samejima M."/>
            <person name="Schmutz J."/>
            <person name="Slot J.C."/>
            <person name="St John F."/>
            <person name="Stenlid J."/>
            <person name="Sun H."/>
            <person name="Sun S."/>
            <person name="Syed K."/>
            <person name="Tsang A."/>
            <person name="Wiebenga A."/>
            <person name="Young D."/>
            <person name="Pisabarro A."/>
            <person name="Eastwood D.C."/>
            <person name="Martin F."/>
            <person name="Cullen D."/>
            <person name="Grigoriev I.V."/>
            <person name="Hibbett D.S."/>
        </authorList>
    </citation>
    <scope>NUCLEOTIDE SEQUENCE [LARGE SCALE GENOMIC DNA]</scope>
    <source>
        <strain evidence="4">RWD-64-598 SS2</strain>
    </source>
</reference>
<evidence type="ECO:0000313" key="4">
    <source>
        <dbReference type="Proteomes" id="UP000053558"/>
    </source>
</evidence>
<dbReference type="RefSeq" id="XP_007775604.1">
    <property type="nucleotide sequence ID" value="XM_007777414.1"/>
</dbReference>
<feature type="domain" description="DUF6533" evidence="2">
    <location>
        <begin position="22"/>
        <end position="68"/>
    </location>
</feature>
<keyword evidence="1" id="KW-1133">Transmembrane helix</keyword>
<keyword evidence="4" id="KW-1185">Reference proteome</keyword>
<dbReference type="KEGG" id="cput:CONPUDRAFT_78210"/>
<sequence>MSTSDSEKQLLLQVEALLISNYGLTAAIALMVYDCTCLLGTVLNMSLEARKVSCPTILYATLRYTGMIYGVTQFAIALLLLNVICRTTLTFLLQGLMALRVHVLLGKTKKIRVTLILGFVVSQIINIMNGVIALTANPGETSEASMFGVHLVIISTYPNLKWQSPVVNGVELAFEVLLYSLAVRYAYTRLPDACWKHPRKSATTLAAAIVRDNLVYFAMSFSALVTFTINTIAYAPATSSSPAYNSMVQIADVVFFTMTGPWMVLSLRKQFEESANARNLDSTEMSILQYHYPPPAGSSLEHVVKTDASERRGSGGCKAVEGGMVVAEKLGEMKKVRGLIWRTPSGSLTLRSRGVPERRESDNESKLGRRAKVGGEEAWSRRSTQIARRFFPVPTTLDALCVMTPTLFGESSCGEKPRQCGVSMSATAQFSTSRADTPMQGLIHGIGASILCMRRRDGAAPVQIARWGDRLRQRELDLGVWGS</sequence>